<organism evidence="2 3">
    <name type="scientific">Brachyspira aalborgi</name>
    <dbReference type="NCBI Taxonomy" id="29522"/>
    <lineage>
        <taxon>Bacteria</taxon>
        <taxon>Pseudomonadati</taxon>
        <taxon>Spirochaetota</taxon>
        <taxon>Spirochaetia</taxon>
        <taxon>Brachyspirales</taxon>
        <taxon>Brachyspiraceae</taxon>
        <taxon>Brachyspira</taxon>
    </lineage>
</organism>
<accession>A0A5C8F931</accession>
<dbReference type="RefSeq" id="WP_147526320.1">
    <property type="nucleotide sequence ID" value="NZ_SAYG01000006.1"/>
</dbReference>
<comment type="caution">
    <text evidence="2">The sequence shown here is derived from an EMBL/GenBank/DDBJ whole genome shotgun (WGS) entry which is preliminary data.</text>
</comment>
<protein>
    <submittedName>
        <fullName evidence="2">Uncharacterized protein</fullName>
    </submittedName>
</protein>
<name>A0A5C8F931_9SPIR</name>
<evidence type="ECO:0000313" key="2">
    <source>
        <dbReference type="EMBL" id="TXJ45722.1"/>
    </source>
</evidence>
<reference evidence="2 3" key="1">
    <citation type="journal article" date="1992" name="Lakartidningen">
        <title>[Penicillin V and not amoxicillin is the first choice preparation in acute otitis].</title>
        <authorList>
            <person name="Kamme C."/>
            <person name="Lundgren K."/>
            <person name="Prellner K."/>
        </authorList>
    </citation>
    <scope>NUCLEOTIDE SEQUENCE [LARGE SCALE GENOMIC DNA]</scope>
    <source>
        <strain evidence="2 3">PC3714II</strain>
    </source>
</reference>
<evidence type="ECO:0000313" key="3">
    <source>
        <dbReference type="Proteomes" id="UP000324574"/>
    </source>
</evidence>
<keyword evidence="1" id="KW-0175">Coiled coil</keyword>
<gene>
    <name evidence="2" type="ORF">EPJ70_04880</name>
</gene>
<evidence type="ECO:0000256" key="1">
    <source>
        <dbReference type="SAM" id="Coils"/>
    </source>
</evidence>
<dbReference type="EMBL" id="SAYG01000006">
    <property type="protein sequence ID" value="TXJ45722.1"/>
    <property type="molecule type" value="Genomic_DNA"/>
</dbReference>
<proteinExistence type="predicted"/>
<sequence length="106" mass="13221">MEFERLGTQYTKNEIPDEYKIYKVFKDDIFGDKIVHLNLYLSNIRNNENFLDYYFIREIKELKDKINRYDKEIRNLNCKIDKVVDSLAWWIPIRKLRDNFRNKFFK</sequence>
<feature type="coiled-coil region" evidence="1">
    <location>
        <begin position="59"/>
        <end position="86"/>
    </location>
</feature>
<dbReference type="AlphaFoldDB" id="A0A5C8F931"/>
<dbReference type="Proteomes" id="UP000324574">
    <property type="component" value="Unassembled WGS sequence"/>
</dbReference>